<evidence type="ECO:0000256" key="2">
    <source>
        <dbReference type="ARBA" id="ARBA00005695"/>
    </source>
</evidence>
<name>A0A919RRB4_9ACTN</name>
<dbReference type="PANTHER" id="PTHR30290">
    <property type="entry name" value="PERIPLASMIC BINDING COMPONENT OF ABC TRANSPORTER"/>
    <property type="match status" value="1"/>
</dbReference>
<dbReference type="Gene3D" id="3.40.190.10">
    <property type="entry name" value="Periplasmic binding protein-like II"/>
    <property type="match status" value="1"/>
</dbReference>
<dbReference type="AlphaFoldDB" id="A0A919RRB4"/>
<dbReference type="Gene3D" id="3.10.105.10">
    <property type="entry name" value="Dipeptide-binding Protein, Domain 3"/>
    <property type="match status" value="1"/>
</dbReference>
<dbReference type="InterPro" id="IPR039424">
    <property type="entry name" value="SBP_5"/>
</dbReference>
<keyword evidence="4" id="KW-0732">Signal</keyword>
<dbReference type="PIRSF" id="PIRSF002741">
    <property type="entry name" value="MppA"/>
    <property type="match status" value="1"/>
</dbReference>
<feature type="domain" description="Solute-binding protein family 5" evidence="5">
    <location>
        <begin position="92"/>
        <end position="436"/>
    </location>
</feature>
<dbReference type="InterPro" id="IPR030678">
    <property type="entry name" value="Peptide/Ni-bd"/>
</dbReference>
<dbReference type="InterPro" id="IPR000914">
    <property type="entry name" value="SBP_5_dom"/>
</dbReference>
<comment type="caution">
    <text evidence="6">The sequence shown here is derived from an EMBL/GenBank/DDBJ whole genome shotgun (WGS) entry which is preliminary data.</text>
</comment>
<evidence type="ECO:0000256" key="4">
    <source>
        <dbReference type="ARBA" id="ARBA00022729"/>
    </source>
</evidence>
<dbReference type="GO" id="GO:0016740">
    <property type="term" value="F:transferase activity"/>
    <property type="evidence" value="ECO:0007669"/>
    <property type="project" value="UniProtKB-KW"/>
</dbReference>
<reference evidence="6" key="1">
    <citation type="submission" date="2021-01" db="EMBL/GenBank/DDBJ databases">
        <title>Whole genome shotgun sequence of Sinosporangium siamense NBRC 109515.</title>
        <authorList>
            <person name="Komaki H."/>
            <person name="Tamura T."/>
        </authorList>
    </citation>
    <scope>NUCLEOTIDE SEQUENCE</scope>
    <source>
        <strain evidence="6">NBRC 109515</strain>
    </source>
</reference>
<gene>
    <name evidence="6" type="ORF">Ssi02_75350</name>
</gene>
<sequence length="517" mass="56650">MLTSTYGPQSTYLSRKGRQLRGVLGVFLAIAVAAACGSDGQEKKASGPKAKPVVRFGVPVPLNDWETLDRGNSTYSSLVYEGLVALASDGATIQPGLAREWKETDREVTFTLEEGVVFHDGTPFDATAVVKNLERMRADSPRWKGIMSTVTGFEAVDGNHVRIKLKGSAPSLLPNLARSQGYIISPVALDAGTWAKSPSGTGPYTYDQARSVSGSKVVGKVFDRYRDPEKIGTGGIEIHFINDPDSLLNALSAGQLDIAYSTASYSKRVERNGLGLATYPSSLFHLQMYDTKGVLSDKRIRQAICLAMNPQEYADAQYAGYSKVWMQRMREGQQGYNPDVKGYPHDLVKAKQLMSEAGDPKVSFVLPTYDIQRPTSELFRAQMAAIGVDVKLEMMTWGQFYTVYNNGKYPAAILSDFGDASAYDYYLYKFSTGAGNPKKVAYPALDKVVERALAAPDREAADTAWAEMTKIVNDEALDCGYFEQPYFWAFNKQKVENVNSTATVPAAIRYAELVAKG</sequence>
<protein>
    <submittedName>
        <fullName evidence="6">Glycosyl transferase</fullName>
    </submittedName>
</protein>
<comment type="subcellular location">
    <subcellularLocation>
        <location evidence="1">Cell envelope</location>
    </subcellularLocation>
</comment>
<dbReference type="Pfam" id="PF00496">
    <property type="entry name" value="SBP_bac_5"/>
    <property type="match status" value="1"/>
</dbReference>
<proteinExistence type="inferred from homology"/>
<accession>A0A919RRB4</accession>
<evidence type="ECO:0000259" key="5">
    <source>
        <dbReference type="Pfam" id="PF00496"/>
    </source>
</evidence>
<dbReference type="EMBL" id="BOOW01000057">
    <property type="protein sequence ID" value="GII97304.1"/>
    <property type="molecule type" value="Genomic_DNA"/>
</dbReference>
<dbReference type="CDD" id="cd00995">
    <property type="entry name" value="PBP2_NikA_DppA_OppA_like"/>
    <property type="match status" value="1"/>
</dbReference>
<keyword evidence="3" id="KW-0813">Transport</keyword>
<dbReference type="GO" id="GO:0043190">
    <property type="term" value="C:ATP-binding cassette (ABC) transporter complex"/>
    <property type="evidence" value="ECO:0007669"/>
    <property type="project" value="InterPro"/>
</dbReference>
<dbReference type="Proteomes" id="UP000606172">
    <property type="component" value="Unassembled WGS sequence"/>
</dbReference>
<evidence type="ECO:0000313" key="6">
    <source>
        <dbReference type="EMBL" id="GII97304.1"/>
    </source>
</evidence>
<dbReference type="GO" id="GO:0015833">
    <property type="term" value="P:peptide transport"/>
    <property type="evidence" value="ECO:0007669"/>
    <property type="project" value="TreeGrafter"/>
</dbReference>
<dbReference type="GO" id="GO:0030313">
    <property type="term" value="C:cell envelope"/>
    <property type="evidence" value="ECO:0007669"/>
    <property type="project" value="UniProtKB-SubCell"/>
</dbReference>
<keyword evidence="7" id="KW-1185">Reference proteome</keyword>
<evidence type="ECO:0000313" key="7">
    <source>
        <dbReference type="Proteomes" id="UP000606172"/>
    </source>
</evidence>
<comment type="similarity">
    <text evidence="2">Belongs to the bacterial solute-binding protein 5 family.</text>
</comment>
<organism evidence="6 7">
    <name type="scientific">Sinosporangium siamense</name>
    <dbReference type="NCBI Taxonomy" id="1367973"/>
    <lineage>
        <taxon>Bacteria</taxon>
        <taxon>Bacillati</taxon>
        <taxon>Actinomycetota</taxon>
        <taxon>Actinomycetes</taxon>
        <taxon>Streptosporangiales</taxon>
        <taxon>Streptosporangiaceae</taxon>
        <taxon>Sinosporangium</taxon>
    </lineage>
</organism>
<evidence type="ECO:0000256" key="3">
    <source>
        <dbReference type="ARBA" id="ARBA00022448"/>
    </source>
</evidence>
<dbReference type="SUPFAM" id="SSF53850">
    <property type="entry name" value="Periplasmic binding protein-like II"/>
    <property type="match status" value="1"/>
</dbReference>
<dbReference type="RefSeq" id="WP_204032923.1">
    <property type="nucleotide sequence ID" value="NZ_BOOW01000057.1"/>
</dbReference>
<dbReference type="PANTHER" id="PTHR30290:SF10">
    <property type="entry name" value="PERIPLASMIC OLIGOPEPTIDE-BINDING PROTEIN-RELATED"/>
    <property type="match status" value="1"/>
</dbReference>
<evidence type="ECO:0000256" key="1">
    <source>
        <dbReference type="ARBA" id="ARBA00004196"/>
    </source>
</evidence>
<keyword evidence="6" id="KW-0808">Transferase</keyword>
<dbReference type="GO" id="GO:1904680">
    <property type="term" value="F:peptide transmembrane transporter activity"/>
    <property type="evidence" value="ECO:0007669"/>
    <property type="project" value="TreeGrafter"/>
</dbReference>
<dbReference type="GO" id="GO:0042597">
    <property type="term" value="C:periplasmic space"/>
    <property type="evidence" value="ECO:0007669"/>
    <property type="project" value="UniProtKB-ARBA"/>
</dbReference>